<dbReference type="RefSeq" id="WP_090080527.1">
    <property type="nucleotide sequence ID" value="NZ_FOQT01000004.1"/>
</dbReference>
<proteinExistence type="predicted"/>
<evidence type="ECO:0000313" key="3">
    <source>
        <dbReference type="Proteomes" id="UP000198931"/>
    </source>
</evidence>
<name>A0A1I3HGW1_9FLAO</name>
<reference evidence="2 3" key="1">
    <citation type="submission" date="2016-10" db="EMBL/GenBank/DDBJ databases">
        <authorList>
            <person name="de Groot N.N."/>
        </authorList>
    </citation>
    <scope>NUCLEOTIDE SEQUENCE [LARGE SCALE GENOMIC DNA]</scope>
    <source>
        <strain evidence="2 3">DSM 26000</strain>
    </source>
</reference>
<feature type="transmembrane region" description="Helical" evidence="1">
    <location>
        <begin position="83"/>
        <end position="106"/>
    </location>
</feature>
<accession>A0A1I3HGW1</accession>
<evidence type="ECO:0000313" key="2">
    <source>
        <dbReference type="EMBL" id="SFI34966.1"/>
    </source>
</evidence>
<keyword evidence="1" id="KW-0472">Membrane</keyword>
<dbReference type="AlphaFoldDB" id="A0A1I3HGW1"/>
<keyword evidence="1" id="KW-1133">Transmembrane helix</keyword>
<dbReference type="STRING" id="1125876.SAMN05443292_2201"/>
<dbReference type="Proteomes" id="UP000198931">
    <property type="component" value="Unassembled WGS sequence"/>
</dbReference>
<keyword evidence="3" id="KW-1185">Reference proteome</keyword>
<gene>
    <name evidence="2" type="ORF">SAMN05443292_2201</name>
</gene>
<evidence type="ECO:0000256" key="1">
    <source>
        <dbReference type="SAM" id="Phobius"/>
    </source>
</evidence>
<protein>
    <submittedName>
        <fullName evidence="2">Uncharacterized protein</fullName>
    </submittedName>
</protein>
<sequence length="165" mass="18899">METNKILFITVSVVIYALLSIFVIKTITKHFRKSAFQDDNYNYYAIILSGLILSSGLFGKELFGVLNDTFSIIQKNNSGLSDFYRTASVFAISGIIMNSIAYYLSFILLKIIFEKVKIKNQYASDQFGYFLVFTFLIIMLSLISIPLYHEFLILFSPKLEVGLYN</sequence>
<dbReference type="EMBL" id="FOQT01000004">
    <property type="protein sequence ID" value="SFI34966.1"/>
    <property type="molecule type" value="Genomic_DNA"/>
</dbReference>
<feature type="transmembrane region" description="Helical" evidence="1">
    <location>
        <begin position="6"/>
        <end position="24"/>
    </location>
</feature>
<keyword evidence="1" id="KW-0812">Transmembrane</keyword>
<feature type="transmembrane region" description="Helical" evidence="1">
    <location>
        <begin position="127"/>
        <end position="148"/>
    </location>
</feature>
<feature type="transmembrane region" description="Helical" evidence="1">
    <location>
        <begin position="44"/>
        <end position="63"/>
    </location>
</feature>
<organism evidence="2 3">
    <name type="scientific">Halpernia frigidisoli</name>
    <dbReference type="NCBI Taxonomy" id="1125876"/>
    <lineage>
        <taxon>Bacteria</taxon>
        <taxon>Pseudomonadati</taxon>
        <taxon>Bacteroidota</taxon>
        <taxon>Flavobacteriia</taxon>
        <taxon>Flavobacteriales</taxon>
        <taxon>Weeksellaceae</taxon>
        <taxon>Chryseobacterium group</taxon>
        <taxon>Halpernia</taxon>
    </lineage>
</organism>